<sequence length="64" mass="7348">MRNSLTERRAERGWSQAELAERLGVSRQTIISIEKGRFDPSLPLAFRLAREFGTSIEDLFDPEP</sequence>
<comment type="caution">
    <text evidence="3">The sequence shown here is derived from an EMBL/GenBank/DDBJ whole genome shotgun (WGS) entry which is preliminary data.</text>
</comment>
<dbReference type="InterPro" id="IPR001387">
    <property type="entry name" value="Cro/C1-type_HTH"/>
</dbReference>
<dbReference type="SMART" id="SM00530">
    <property type="entry name" value="HTH_XRE"/>
    <property type="match status" value="1"/>
</dbReference>
<dbReference type="RefSeq" id="WP_223409573.1">
    <property type="nucleotide sequence ID" value="NZ_JAGSHT010000020.1"/>
</dbReference>
<dbReference type="Pfam" id="PF01381">
    <property type="entry name" value="HTH_3"/>
    <property type="match status" value="1"/>
</dbReference>
<gene>
    <name evidence="3" type="ORF">KCQ71_20685</name>
</gene>
<dbReference type="SUPFAM" id="SSF47413">
    <property type="entry name" value="lambda repressor-like DNA-binding domains"/>
    <property type="match status" value="1"/>
</dbReference>
<dbReference type="InterPro" id="IPR010982">
    <property type="entry name" value="Lambda_DNA-bd_dom_sf"/>
</dbReference>
<dbReference type="CDD" id="cd00093">
    <property type="entry name" value="HTH_XRE"/>
    <property type="match status" value="1"/>
</dbReference>
<dbReference type="EMBL" id="JAGSHT010000020">
    <property type="protein sequence ID" value="MBZ2198579.1"/>
    <property type="molecule type" value="Genomic_DNA"/>
</dbReference>
<keyword evidence="4" id="KW-1185">Reference proteome</keyword>
<dbReference type="PANTHER" id="PTHR46558:SF4">
    <property type="entry name" value="DNA-BIDING PHAGE PROTEIN"/>
    <property type="match status" value="1"/>
</dbReference>
<evidence type="ECO:0000313" key="4">
    <source>
        <dbReference type="Proteomes" id="UP000826651"/>
    </source>
</evidence>
<evidence type="ECO:0000256" key="1">
    <source>
        <dbReference type="ARBA" id="ARBA00023125"/>
    </source>
</evidence>
<dbReference type="Proteomes" id="UP000826651">
    <property type="component" value="Unassembled WGS sequence"/>
</dbReference>
<organism evidence="3 4">
    <name type="scientific">Occultella gossypii</name>
    <dbReference type="NCBI Taxonomy" id="2800820"/>
    <lineage>
        <taxon>Bacteria</taxon>
        <taxon>Bacillati</taxon>
        <taxon>Actinomycetota</taxon>
        <taxon>Actinomycetes</taxon>
        <taxon>Micrococcales</taxon>
        <taxon>Ruaniaceae</taxon>
        <taxon>Occultella</taxon>
    </lineage>
</organism>
<name>A0ABS7SFP2_9MICO</name>
<proteinExistence type="predicted"/>
<reference evidence="3 4" key="1">
    <citation type="submission" date="2021-04" db="EMBL/GenBank/DDBJ databases">
        <title>Ruania sp. nov., isolated from sandy soil of mangrove forest.</title>
        <authorList>
            <person name="Ge X."/>
            <person name="Huang R."/>
            <person name="Liu W."/>
        </authorList>
    </citation>
    <scope>NUCLEOTIDE SEQUENCE [LARGE SCALE GENOMIC DNA]</scope>
    <source>
        <strain evidence="3 4">N2-46</strain>
    </source>
</reference>
<feature type="domain" description="HTH cro/C1-type" evidence="2">
    <location>
        <begin position="5"/>
        <end position="59"/>
    </location>
</feature>
<dbReference type="PROSITE" id="PS50943">
    <property type="entry name" value="HTH_CROC1"/>
    <property type="match status" value="1"/>
</dbReference>
<dbReference type="PANTHER" id="PTHR46558">
    <property type="entry name" value="TRACRIPTIONAL REGULATORY PROTEIN-RELATED-RELATED"/>
    <property type="match status" value="1"/>
</dbReference>
<evidence type="ECO:0000259" key="2">
    <source>
        <dbReference type="PROSITE" id="PS50943"/>
    </source>
</evidence>
<keyword evidence="1" id="KW-0238">DNA-binding</keyword>
<accession>A0ABS7SFP2</accession>
<dbReference type="Gene3D" id="1.10.260.40">
    <property type="entry name" value="lambda repressor-like DNA-binding domains"/>
    <property type="match status" value="1"/>
</dbReference>
<evidence type="ECO:0000313" key="3">
    <source>
        <dbReference type="EMBL" id="MBZ2198579.1"/>
    </source>
</evidence>
<protein>
    <submittedName>
        <fullName evidence="3">Helix-turn-helix transcriptional regulator</fullName>
    </submittedName>
</protein>